<dbReference type="AlphaFoldDB" id="A0AA39YEY2"/>
<accession>A0AA39YEY2</accession>
<evidence type="ECO:0000313" key="2">
    <source>
        <dbReference type="EMBL" id="KAK0650650.1"/>
    </source>
</evidence>
<protein>
    <submittedName>
        <fullName evidence="2">Uncharacterized protein</fullName>
    </submittedName>
</protein>
<dbReference type="Proteomes" id="UP001175001">
    <property type="component" value="Unassembled WGS sequence"/>
</dbReference>
<feature type="region of interest" description="Disordered" evidence="1">
    <location>
        <begin position="1"/>
        <end position="35"/>
    </location>
</feature>
<evidence type="ECO:0000313" key="3">
    <source>
        <dbReference type="Proteomes" id="UP001175001"/>
    </source>
</evidence>
<reference evidence="2" key="1">
    <citation type="submission" date="2023-06" db="EMBL/GenBank/DDBJ databases">
        <title>Multi-omics analyses reveal the molecular pathogenesis toolkit of Lasiodiplodia hormozganensis, a cross-kingdom pathogen.</title>
        <authorList>
            <person name="Felix C."/>
            <person name="Meneses R."/>
            <person name="Goncalves M.F.M."/>
            <person name="Tilleman L."/>
            <person name="Duarte A.S."/>
            <person name="Jorrin-Novo J.V."/>
            <person name="Van De Peer Y."/>
            <person name="Deforce D."/>
            <person name="Van Nieuwerburgh F."/>
            <person name="Esteves A.C."/>
            <person name="Alves A."/>
        </authorList>
    </citation>
    <scope>NUCLEOTIDE SEQUENCE</scope>
    <source>
        <strain evidence="2">CBS 339.90</strain>
    </source>
</reference>
<organism evidence="2 3">
    <name type="scientific">Lasiodiplodia hormozganensis</name>
    <dbReference type="NCBI Taxonomy" id="869390"/>
    <lineage>
        <taxon>Eukaryota</taxon>
        <taxon>Fungi</taxon>
        <taxon>Dikarya</taxon>
        <taxon>Ascomycota</taxon>
        <taxon>Pezizomycotina</taxon>
        <taxon>Dothideomycetes</taxon>
        <taxon>Dothideomycetes incertae sedis</taxon>
        <taxon>Botryosphaeriales</taxon>
        <taxon>Botryosphaeriaceae</taxon>
        <taxon>Lasiodiplodia</taxon>
    </lineage>
</organism>
<feature type="region of interest" description="Disordered" evidence="1">
    <location>
        <begin position="206"/>
        <end position="235"/>
    </location>
</feature>
<feature type="compositionally biased region" description="Basic and acidic residues" evidence="1">
    <location>
        <begin position="1"/>
        <end position="17"/>
    </location>
</feature>
<gene>
    <name evidence="2" type="ORF">DIS24_g6530</name>
</gene>
<evidence type="ECO:0000256" key="1">
    <source>
        <dbReference type="SAM" id="MobiDB-lite"/>
    </source>
</evidence>
<comment type="caution">
    <text evidence="2">The sequence shown here is derived from an EMBL/GenBank/DDBJ whole genome shotgun (WGS) entry which is preliminary data.</text>
</comment>
<keyword evidence="3" id="KW-1185">Reference proteome</keyword>
<sequence>MSAPRDKRHGDLAEREPATYLRPLPPPSGLVGDLQPRDKFQTAIKLLEAHEAERDKSESDLLKRALEHSEANERLKRDNTAQAERIRDLERMLNLPPPGFKHAGDCDGRSAHLASEHFPHICASDPRLIVKLNHLAIVPEPTSRPELLPSERPRQDWSEGAPPNVCHMGTGGADRFCAKEHTTCPFWHSRDLPDHVYRMGSEAWKRGYERRKRDRDQKAGGKSTINNERTKFSGL</sequence>
<feature type="region of interest" description="Disordered" evidence="1">
    <location>
        <begin position="142"/>
        <end position="161"/>
    </location>
</feature>
<dbReference type="EMBL" id="JAUJDW010000033">
    <property type="protein sequence ID" value="KAK0650650.1"/>
    <property type="molecule type" value="Genomic_DNA"/>
</dbReference>
<proteinExistence type="predicted"/>
<name>A0AA39YEY2_9PEZI</name>